<comment type="caution">
    <text evidence="1">The sequence shown here is derived from an EMBL/GenBank/DDBJ whole genome shotgun (WGS) entry which is preliminary data.</text>
</comment>
<sequence>MGSDEVVA</sequence>
<organism evidence="1 2">
    <name type="scientific">Vibrio harveyi</name>
    <name type="common">Beneckea harveyi</name>
    <dbReference type="NCBI Taxonomy" id="669"/>
    <lineage>
        <taxon>Bacteria</taxon>
        <taxon>Pseudomonadati</taxon>
        <taxon>Pseudomonadota</taxon>
        <taxon>Gammaproteobacteria</taxon>
        <taxon>Vibrionales</taxon>
        <taxon>Vibrionaceae</taxon>
        <taxon>Vibrio</taxon>
    </lineage>
</organism>
<evidence type="ECO:0000313" key="1">
    <source>
        <dbReference type="EMBL" id="EKM26031.1"/>
    </source>
</evidence>
<dbReference type="EMBL" id="AJSR01002852">
    <property type="protein sequence ID" value="EKM26031.1"/>
    <property type="molecule type" value="Genomic_DNA"/>
</dbReference>
<accession>A0A454CMT9</accession>
<reference evidence="1 2" key="1">
    <citation type="submission" date="2012-10" db="EMBL/GenBank/DDBJ databases">
        <title>Genome sequence of Vibrio Cholerae HENC-02.</title>
        <authorList>
            <person name="Eppinger M."/>
            <person name="Hasan N.A."/>
            <person name="Sengamalay N."/>
            <person name="Hine E."/>
            <person name="Su Q."/>
            <person name="Daugherty S.C."/>
            <person name="Young S."/>
            <person name="Sadzewicz L."/>
            <person name="Tallon L."/>
            <person name="Cebula T.A."/>
            <person name="Ravel J."/>
            <person name="Colwell R.R."/>
        </authorList>
    </citation>
    <scope>NUCLEOTIDE SEQUENCE [LARGE SCALE GENOMIC DNA]</scope>
    <source>
        <strain evidence="1 2">HENC-02</strain>
    </source>
</reference>
<evidence type="ECO:0000313" key="2">
    <source>
        <dbReference type="Proteomes" id="UP000008367"/>
    </source>
</evidence>
<dbReference type="Proteomes" id="UP000008367">
    <property type="component" value="Unassembled WGS sequence"/>
</dbReference>
<name>A0A454CMT9_VIBHA</name>
<feature type="non-terminal residue" evidence="1">
    <location>
        <position position="8"/>
    </location>
</feature>
<protein>
    <submittedName>
        <fullName evidence="1">Uncharacterized protein</fullName>
    </submittedName>
</protein>
<gene>
    <name evidence="1" type="ORF">VCHENC02_0331A</name>
</gene>
<proteinExistence type="predicted"/>